<sequence length="256" mass="29721">MEKIIQDLGDFINYVGECGNKKYPEISEGGRFDKIVYRGQANKSWKCIPKLFRKIEWFENEKNIIDEILRRCPNDFEGLDAFEKLVKMQHYGTPTRLLDFTGNSLIALYFACNDDTQKEEDGVVLLCNIPMFYESEVPLSLLLKKLFPDRSNNFIQINSPTVDPILNESTMAGIKAKLRNERIKNQDGYFTLFSYFGEYKDNLFNPLEENNCIQERIIIPSDRKAGILSELNSCGINQAFIYPELESQIKEICKKY</sequence>
<accession>A0A6N2ZMA3</accession>
<dbReference type="Pfam" id="PF08867">
    <property type="entry name" value="FRG"/>
    <property type="match status" value="1"/>
</dbReference>
<dbReference type="InterPro" id="IPR014966">
    <property type="entry name" value="FRG-dom"/>
</dbReference>
<gene>
    <name evidence="2" type="ORF">RTLFYP15_00727</name>
</gene>
<feature type="domain" description="FRG" evidence="1">
    <location>
        <begin position="31"/>
        <end position="125"/>
    </location>
</feature>
<dbReference type="SMART" id="SM00901">
    <property type="entry name" value="FRG"/>
    <property type="match status" value="1"/>
</dbReference>
<name>A0A6N2ZMA3_9FIRM</name>
<protein>
    <submittedName>
        <fullName evidence="2">FRG domain protein</fullName>
    </submittedName>
</protein>
<organism evidence="2">
    <name type="scientific">[Ruminococcus] torques</name>
    <dbReference type="NCBI Taxonomy" id="33039"/>
    <lineage>
        <taxon>Bacteria</taxon>
        <taxon>Bacillati</taxon>
        <taxon>Bacillota</taxon>
        <taxon>Clostridia</taxon>
        <taxon>Lachnospirales</taxon>
        <taxon>Lachnospiraceae</taxon>
        <taxon>Mediterraneibacter</taxon>
    </lineage>
</organism>
<reference evidence="2" key="1">
    <citation type="submission" date="2019-11" db="EMBL/GenBank/DDBJ databases">
        <authorList>
            <person name="Feng L."/>
        </authorList>
    </citation>
    <scope>NUCLEOTIDE SEQUENCE</scope>
    <source>
        <strain evidence="2">RtorquesLFYP15</strain>
    </source>
</reference>
<dbReference type="EMBL" id="CACRUQ010000005">
    <property type="protein sequence ID" value="VYT79008.1"/>
    <property type="molecule type" value="Genomic_DNA"/>
</dbReference>
<evidence type="ECO:0000313" key="2">
    <source>
        <dbReference type="EMBL" id="VYT79008.1"/>
    </source>
</evidence>
<dbReference type="AlphaFoldDB" id="A0A6N2ZMA3"/>
<proteinExistence type="predicted"/>
<dbReference type="RefSeq" id="WP_227164868.1">
    <property type="nucleotide sequence ID" value="NZ_CACRUQ010000005.1"/>
</dbReference>
<evidence type="ECO:0000259" key="1">
    <source>
        <dbReference type="SMART" id="SM00901"/>
    </source>
</evidence>